<evidence type="ECO:0000313" key="2">
    <source>
        <dbReference type="EMBL" id="MBY0755609.1"/>
    </source>
</evidence>
<dbReference type="EC" id="6.3.1.14" evidence="2"/>
<proteinExistence type="predicted"/>
<dbReference type="Gene3D" id="3.40.50.620">
    <property type="entry name" value="HUPs"/>
    <property type="match status" value="1"/>
</dbReference>
<keyword evidence="3" id="KW-1185">Reference proteome</keyword>
<reference evidence="2 3" key="1">
    <citation type="journal article" date="2021" name="Cell Host Microbe">
        <title>in vivo commensal control of Clostridioides difficile virulence.</title>
        <authorList>
            <person name="Girinathan B.P."/>
            <person name="Dibenedetto N."/>
            <person name="Worley J.N."/>
            <person name="Peltier J."/>
            <person name="Arrieta-Ortiz M.L."/>
            <person name="Rupa Christinal Immanuel S."/>
            <person name="Lavin R."/>
            <person name="Delaney M.L."/>
            <person name="Cummins C."/>
            <person name="Hoffmann M."/>
            <person name="Luo Y."/>
            <person name="Gonzalez-Escalona N."/>
            <person name="Allard M."/>
            <person name="Onderdonk A.B."/>
            <person name="Gerber G.K."/>
            <person name="Sonenshein A.L."/>
            <person name="Baliga N."/>
            <person name="Dupuy B."/>
            <person name="Bry L."/>
        </authorList>
    </citation>
    <scope>NUCLEOTIDE SEQUENCE [LARGE SCALE GENOMIC DNA]</scope>
    <source>
        <strain evidence="2 3">DSM 599</strain>
    </source>
</reference>
<dbReference type="RefSeq" id="WP_221861047.1">
    <property type="nucleotide sequence ID" value="NZ_JAIKTU010000006.1"/>
</dbReference>
<feature type="domain" description="Diphthamide synthase" evidence="1">
    <location>
        <begin position="4"/>
        <end position="216"/>
    </location>
</feature>
<dbReference type="InterPro" id="IPR002761">
    <property type="entry name" value="Diphthami_syn_dom"/>
</dbReference>
<dbReference type="GO" id="GO:0017178">
    <property type="term" value="F:diphthine-ammonia ligase activity"/>
    <property type="evidence" value="ECO:0007669"/>
    <property type="project" value="UniProtKB-EC"/>
</dbReference>
<sequence length="216" mass="24559">MMKKFILSYSCGKDSTLALYRLIKRGLKPVGLIVTVNKDENESWFHRIPESILDEVSSSLDIPLIKVVCSGEQYEDYFEEALKKGKELGAEMCAFGDIDIESHRGWCTDRCNNVSIDAEFPLWQEDREELTHEFIEAGFKGIIKCCNDTQLNDTYLGKVLTKEVVSDIKETGADPCGENGEYHTFVCGGPIFEKDIKFKLGEKLKINNYNHIVIEK</sequence>
<dbReference type="Proteomes" id="UP001299068">
    <property type="component" value="Unassembled WGS sequence"/>
</dbReference>
<dbReference type="CDD" id="cd01994">
    <property type="entry name" value="AANH_PF0828-like"/>
    <property type="match status" value="1"/>
</dbReference>
<dbReference type="EMBL" id="JAIKTU010000006">
    <property type="protein sequence ID" value="MBY0755609.1"/>
    <property type="molecule type" value="Genomic_DNA"/>
</dbReference>
<dbReference type="Pfam" id="PF01902">
    <property type="entry name" value="Diphthami_syn_2"/>
    <property type="match status" value="1"/>
</dbReference>
<organism evidence="2 3">
    <name type="scientific">Clostridium sardiniense</name>
    <name type="common">Clostridium absonum</name>
    <dbReference type="NCBI Taxonomy" id="29369"/>
    <lineage>
        <taxon>Bacteria</taxon>
        <taxon>Bacillati</taxon>
        <taxon>Bacillota</taxon>
        <taxon>Clostridia</taxon>
        <taxon>Eubacteriales</taxon>
        <taxon>Clostridiaceae</taxon>
        <taxon>Clostridium</taxon>
    </lineage>
</organism>
<dbReference type="InterPro" id="IPR014729">
    <property type="entry name" value="Rossmann-like_a/b/a_fold"/>
</dbReference>
<dbReference type="SUPFAM" id="SSF52402">
    <property type="entry name" value="Adenine nucleotide alpha hydrolases-like"/>
    <property type="match status" value="1"/>
</dbReference>
<evidence type="ECO:0000313" key="3">
    <source>
        <dbReference type="Proteomes" id="UP001299068"/>
    </source>
</evidence>
<keyword evidence="2" id="KW-0436">Ligase</keyword>
<dbReference type="Gene3D" id="3.90.1490.10">
    <property type="entry name" value="putative n-type atp pyrophosphatase, domain 2"/>
    <property type="match status" value="1"/>
</dbReference>
<comment type="caution">
    <text evidence="2">The sequence shown here is derived from an EMBL/GenBank/DDBJ whole genome shotgun (WGS) entry which is preliminary data.</text>
</comment>
<accession>A0ABS7KXR9</accession>
<evidence type="ECO:0000259" key="1">
    <source>
        <dbReference type="Pfam" id="PF01902"/>
    </source>
</evidence>
<gene>
    <name evidence="2" type="ORF">K5V21_09065</name>
</gene>
<name>A0ABS7KXR9_CLOSR</name>
<protein>
    <submittedName>
        <fullName evidence="2">Diphthine--ammonia ligase</fullName>
        <ecNumber evidence="2">6.3.1.14</ecNumber>
    </submittedName>
</protein>
<dbReference type="NCBIfam" id="TIGR00290">
    <property type="entry name" value="MJ0570_dom"/>
    <property type="match status" value="1"/>
</dbReference>